<gene>
    <name evidence="8" type="primary">LOC110411128</name>
</gene>
<keyword evidence="4" id="KW-0539">Nucleus</keyword>
<dbReference type="RefSeq" id="XP_021276833.1">
    <property type="nucleotide sequence ID" value="XM_021421158.1"/>
</dbReference>
<evidence type="ECO:0000313" key="7">
    <source>
        <dbReference type="Proteomes" id="UP000504621"/>
    </source>
</evidence>
<evidence type="ECO:0000256" key="2">
    <source>
        <dbReference type="ARBA" id="ARBA00022478"/>
    </source>
</evidence>
<dbReference type="Pfam" id="PF05132">
    <property type="entry name" value="RNA_pol_Rpc4"/>
    <property type="match status" value="1"/>
</dbReference>
<feature type="compositionally biased region" description="Polar residues" evidence="5">
    <location>
        <begin position="260"/>
        <end position="274"/>
    </location>
</feature>
<organism evidence="7 8">
    <name type="scientific">Herrania umbratica</name>
    <dbReference type="NCBI Taxonomy" id="108875"/>
    <lineage>
        <taxon>Eukaryota</taxon>
        <taxon>Viridiplantae</taxon>
        <taxon>Streptophyta</taxon>
        <taxon>Embryophyta</taxon>
        <taxon>Tracheophyta</taxon>
        <taxon>Spermatophyta</taxon>
        <taxon>Magnoliopsida</taxon>
        <taxon>eudicotyledons</taxon>
        <taxon>Gunneridae</taxon>
        <taxon>Pentapetalae</taxon>
        <taxon>rosids</taxon>
        <taxon>malvids</taxon>
        <taxon>Malvales</taxon>
        <taxon>Malvaceae</taxon>
        <taxon>Byttnerioideae</taxon>
        <taxon>Herrania</taxon>
    </lineage>
</organism>
<name>A0A6J0ZPT2_9ROSI</name>
<evidence type="ECO:0000256" key="4">
    <source>
        <dbReference type="ARBA" id="ARBA00023242"/>
    </source>
</evidence>
<accession>A0A6J0ZPT2</accession>
<dbReference type="Proteomes" id="UP000504621">
    <property type="component" value="Unplaced"/>
</dbReference>
<keyword evidence="6" id="KW-1133">Transmembrane helix</keyword>
<comment type="subcellular location">
    <subcellularLocation>
        <location evidence="1">Nucleus</location>
    </subcellularLocation>
</comment>
<dbReference type="GO" id="GO:0003677">
    <property type="term" value="F:DNA binding"/>
    <property type="evidence" value="ECO:0007669"/>
    <property type="project" value="InterPro"/>
</dbReference>
<feature type="region of interest" description="Disordered" evidence="5">
    <location>
        <begin position="260"/>
        <end position="280"/>
    </location>
</feature>
<evidence type="ECO:0000313" key="8">
    <source>
        <dbReference type="RefSeq" id="XP_021276833.1"/>
    </source>
</evidence>
<keyword evidence="2" id="KW-0240">DNA-directed RNA polymerase</keyword>
<keyword evidence="6" id="KW-0472">Membrane</keyword>
<protein>
    <submittedName>
        <fullName evidence="8">Uncharacterized protein LOC110411128</fullName>
    </submittedName>
</protein>
<dbReference type="GeneID" id="110411128"/>
<keyword evidence="3" id="KW-0804">Transcription</keyword>
<dbReference type="PANTHER" id="PTHR13408:SF0">
    <property type="entry name" value="DNA-DIRECTED RNA POLYMERASE III SUBUNIT RPC4"/>
    <property type="match status" value="1"/>
</dbReference>
<dbReference type="PANTHER" id="PTHR13408">
    <property type="entry name" value="DNA-DIRECTED RNA POLYMERASE III"/>
    <property type="match status" value="1"/>
</dbReference>
<dbReference type="GO" id="GO:0042797">
    <property type="term" value="P:tRNA transcription by RNA polymerase III"/>
    <property type="evidence" value="ECO:0007669"/>
    <property type="project" value="TreeGrafter"/>
</dbReference>
<evidence type="ECO:0000256" key="1">
    <source>
        <dbReference type="ARBA" id="ARBA00004123"/>
    </source>
</evidence>
<dbReference type="AlphaFoldDB" id="A0A6J0ZPT2"/>
<keyword evidence="6" id="KW-0812">Transmembrane</keyword>
<evidence type="ECO:0000256" key="3">
    <source>
        <dbReference type="ARBA" id="ARBA00023163"/>
    </source>
</evidence>
<dbReference type="OrthoDB" id="5836119at2759"/>
<sequence length="320" mass="35902">MHDREVCSLVGRFHLLFFLVTALLFFYLTKFNPSQSQYPYSFNSILTFYPIHPDYIRHQVILFFTGRLCLSPMEQKDNKTNAPRKMRFAPKAPPRRAPKLEVKTEVVEDTDAVQARDLLQRLNQTSTKTKPKVEKKVASSQVAFGHGGASASMKLFGVSKGASRTSRETLNGVVHTPGLREEKEYKEPWDYYSYYPVTLPMRRPYSGNPEFLDEEEFASENITFDENSVEPAVELGLMDENLEPTMFFLQLPPTLPMMKQSGSTAGLEVDSSSKPAAGVGSVKKTCGLEELPAGLMGKMLVYKSGAVKLKLGDTLYDVSN</sequence>
<proteinExistence type="predicted"/>
<feature type="compositionally biased region" description="Basic residues" evidence="5">
    <location>
        <begin position="82"/>
        <end position="94"/>
    </location>
</feature>
<feature type="transmembrane region" description="Helical" evidence="6">
    <location>
        <begin position="9"/>
        <end position="28"/>
    </location>
</feature>
<evidence type="ECO:0000256" key="6">
    <source>
        <dbReference type="SAM" id="Phobius"/>
    </source>
</evidence>
<dbReference type="GO" id="GO:0005666">
    <property type="term" value="C:RNA polymerase III complex"/>
    <property type="evidence" value="ECO:0007669"/>
    <property type="project" value="InterPro"/>
</dbReference>
<reference evidence="8" key="1">
    <citation type="submission" date="2025-08" db="UniProtKB">
        <authorList>
            <consortium name="RefSeq"/>
        </authorList>
    </citation>
    <scope>IDENTIFICATION</scope>
    <source>
        <tissue evidence="8">Leaf</tissue>
    </source>
</reference>
<keyword evidence="7" id="KW-1185">Reference proteome</keyword>
<evidence type="ECO:0000256" key="5">
    <source>
        <dbReference type="SAM" id="MobiDB-lite"/>
    </source>
</evidence>
<feature type="region of interest" description="Disordered" evidence="5">
    <location>
        <begin position="75"/>
        <end position="94"/>
    </location>
</feature>
<dbReference type="InterPro" id="IPR007811">
    <property type="entry name" value="RPC4"/>
</dbReference>